<dbReference type="Gene3D" id="1.10.30.50">
    <property type="match status" value="1"/>
</dbReference>
<keyword evidence="3" id="KW-1185">Reference proteome</keyword>
<evidence type="ECO:0000313" key="2">
    <source>
        <dbReference type="EMBL" id="GGA65229.1"/>
    </source>
</evidence>
<gene>
    <name evidence="2" type="ORF">GCM10008025_06360</name>
</gene>
<reference evidence="2" key="1">
    <citation type="journal article" date="2014" name="Int. J. Syst. Evol. Microbiol.">
        <title>Complete genome sequence of Corynebacterium casei LMG S-19264T (=DSM 44701T), isolated from a smear-ripened cheese.</title>
        <authorList>
            <consortium name="US DOE Joint Genome Institute (JGI-PGF)"/>
            <person name="Walter F."/>
            <person name="Albersmeier A."/>
            <person name="Kalinowski J."/>
            <person name="Ruckert C."/>
        </authorList>
    </citation>
    <scope>NUCLEOTIDE SEQUENCE</scope>
    <source>
        <strain evidence="2">CGMCC 1.12408</strain>
    </source>
</reference>
<evidence type="ECO:0000256" key="1">
    <source>
        <dbReference type="SAM" id="Coils"/>
    </source>
</evidence>
<comment type="caution">
    <text evidence="2">The sequence shown here is derived from an EMBL/GenBank/DDBJ whole genome shotgun (WGS) entry which is preliminary data.</text>
</comment>
<reference evidence="2" key="2">
    <citation type="submission" date="2020-09" db="EMBL/GenBank/DDBJ databases">
        <authorList>
            <person name="Sun Q."/>
            <person name="Zhou Y."/>
        </authorList>
    </citation>
    <scope>NUCLEOTIDE SEQUENCE</scope>
    <source>
        <strain evidence="2">CGMCC 1.12408</strain>
    </source>
</reference>
<feature type="coiled-coil region" evidence="1">
    <location>
        <begin position="23"/>
        <end position="50"/>
    </location>
</feature>
<dbReference type="RefSeq" id="WP_188383235.1">
    <property type="nucleotide sequence ID" value="NZ_BMEY01000002.1"/>
</dbReference>
<sequence>MIDLKLNKTILEKHRDFIFGENKKKSNRLYKSLERAVKEARSEKVKKILKYLFDNLELIIVGNISKLDKIKVEFENQLEGLPTKKKKSRQKKELYKHLEIFTQEYKYFYYFKDWNAYEFQKELGITVCPYCNSQFIFIYESKKGRTRAVLDHFYDKGRFPFLAISIYNLVPCCKVCNSDFKGKKETSIHTHYSPYEKRVSEHIRFRKELVEKSSEVKFPIGVELDEEIDYVSVIIGYQNSYNIKLEPVNTTEKLAKKIEANIKMFHLEEIYNTYHKQHVQNIILKSYIYNYAYRQQLKNTYKVFFNNSHELRNALIPRVEEDKKTILGKLTREIIEDETKDFML</sequence>
<accession>A0A916RQ74</accession>
<dbReference type="Proteomes" id="UP000613512">
    <property type="component" value="Unassembled WGS sequence"/>
</dbReference>
<protein>
    <recommendedName>
        <fullName evidence="4">HNH endonuclease</fullName>
    </recommendedName>
</protein>
<name>A0A916RQ74_9BACI</name>
<evidence type="ECO:0000313" key="3">
    <source>
        <dbReference type="Proteomes" id="UP000613512"/>
    </source>
</evidence>
<organism evidence="2 3">
    <name type="scientific">Ornithinibacillus halotolerans</name>
    <dbReference type="NCBI Taxonomy" id="1274357"/>
    <lineage>
        <taxon>Bacteria</taxon>
        <taxon>Bacillati</taxon>
        <taxon>Bacillota</taxon>
        <taxon>Bacilli</taxon>
        <taxon>Bacillales</taxon>
        <taxon>Bacillaceae</taxon>
        <taxon>Ornithinibacillus</taxon>
    </lineage>
</organism>
<keyword evidence="1" id="KW-0175">Coiled coil</keyword>
<dbReference type="EMBL" id="BMEY01000002">
    <property type="protein sequence ID" value="GGA65229.1"/>
    <property type="molecule type" value="Genomic_DNA"/>
</dbReference>
<dbReference type="AlphaFoldDB" id="A0A916RQ74"/>
<evidence type="ECO:0008006" key="4">
    <source>
        <dbReference type="Google" id="ProtNLM"/>
    </source>
</evidence>
<proteinExistence type="predicted"/>